<evidence type="ECO:0008006" key="5">
    <source>
        <dbReference type="Google" id="ProtNLM"/>
    </source>
</evidence>
<evidence type="ECO:0000256" key="1">
    <source>
        <dbReference type="SAM" id="MobiDB-lite"/>
    </source>
</evidence>
<dbReference type="PATRIC" id="fig|1961.12.peg.6496"/>
<gene>
    <name evidence="3" type="ORF">ADK75_29220</name>
</gene>
<name>A0A0L8M608_STRVG</name>
<evidence type="ECO:0000313" key="4">
    <source>
        <dbReference type="Proteomes" id="UP000037084"/>
    </source>
</evidence>
<dbReference type="OrthoDB" id="3686068at2"/>
<dbReference type="EMBL" id="LGUV01000358">
    <property type="protein sequence ID" value="KOG45882.1"/>
    <property type="molecule type" value="Genomic_DNA"/>
</dbReference>
<sequence>MPFEDELGAALRRTGEGFTTDRHALVDAGEQRGRRMVARRRAAVVGGSALALAVIATAGAYTGGLFDGTDTAHRADVAAPPTGPGRNGEQPRTSTGTVTAEQLIANLKSLLPGGELTGAEARGTSDELGPWVSGVYDDGKGKSAVSVRLQRVDPNGNLARDQTECGDKSVQGYDDCRTEQLADGSRLMLHKGYEYPDRRVDTKVWSATLVTPQGFMVGASEWNAAAEKDAPVSRTDPPLATEELKTLVISTLWHPALNDLPTVEPEAPQEQSPTALRDRNAGAALEHLITGLGVKTPIVARGGQGGYGYVVLDDGSGRSLVQINIQQGGEGGDSGFTAADATVRPDGTKVKAMVGRATKGKDVMQWSVDTLREDGLRVLVSSFNGADPNGTPTRDSPALTLGQLHEIALAPGWNRTQN</sequence>
<keyword evidence="2" id="KW-1133">Transmembrane helix</keyword>
<feature type="region of interest" description="Disordered" evidence="1">
    <location>
        <begin position="74"/>
        <end position="95"/>
    </location>
</feature>
<proteinExistence type="predicted"/>
<evidence type="ECO:0000313" key="3">
    <source>
        <dbReference type="EMBL" id="KOG45882.1"/>
    </source>
</evidence>
<dbReference type="Proteomes" id="UP000037084">
    <property type="component" value="Unassembled WGS sequence"/>
</dbReference>
<keyword evidence="2" id="KW-0472">Membrane</keyword>
<evidence type="ECO:0000256" key="2">
    <source>
        <dbReference type="SAM" id="Phobius"/>
    </source>
</evidence>
<organism evidence="3 4">
    <name type="scientific">Streptomyces virginiae</name>
    <name type="common">Streptomyces cinnamonensis</name>
    <dbReference type="NCBI Taxonomy" id="1961"/>
    <lineage>
        <taxon>Bacteria</taxon>
        <taxon>Bacillati</taxon>
        <taxon>Actinomycetota</taxon>
        <taxon>Actinomycetes</taxon>
        <taxon>Kitasatosporales</taxon>
        <taxon>Streptomycetaceae</taxon>
        <taxon>Streptomyces</taxon>
    </lineage>
</organism>
<reference evidence="4" key="1">
    <citation type="submission" date="2015-07" db="EMBL/GenBank/DDBJ databases">
        <authorList>
            <consortium name="Consortium for Microbial Forensics and Genomics (microFORGE)"/>
            <person name="Knight B.M."/>
            <person name="Roberts D.P."/>
            <person name="Lin D."/>
            <person name="Hari K."/>
            <person name="Fletcher J."/>
            <person name="Melcher U."/>
            <person name="Blagden T."/>
            <person name="Winegar R.A."/>
        </authorList>
    </citation>
    <scope>NUCLEOTIDE SEQUENCE [LARGE SCALE GENOMIC DNA]</scope>
    <source>
        <strain evidence="4">NRRL B-1447</strain>
    </source>
</reference>
<feature type="transmembrane region" description="Helical" evidence="2">
    <location>
        <begin position="42"/>
        <end position="61"/>
    </location>
</feature>
<dbReference type="RefSeq" id="WP_063785618.1">
    <property type="nucleotide sequence ID" value="NZ_LGUV01000358.1"/>
</dbReference>
<protein>
    <recommendedName>
        <fullName evidence="5">LigA protein</fullName>
    </recommendedName>
</protein>
<keyword evidence="2" id="KW-0812">Transmembrane</keyword>
<accession>A0A0L8M608</accession>
<comment type="caution">
    <text evidence="3">The sequence shown here is derived from an EMBL/GenBank/DDBJ whole genome shotgun (WGS) entry which is preliminary data.</text>
</comment>
<dbReference type="AlphaFoldDB" id="A0A0L8M608"/>